<dbReference type="SMART" id="SM00595">
    <property type="entry name" value="MADF"/>
    <property type="match status" value="1"/>
</dbReference>
<dbReference type="Proteomes" id="UP000261540">
    <property type="component" value="Unplaced"/>
</dbReference>
<organism evidence="4 5">
    <name type="scientific">Paramormyrops kingsleyae</name>
    <dbReference type="NCBI Taxonomy" id="1676925"/>
    <lineage>
        <taxon>Eukaryota</taxon>
        <taxon>Metazoa</taxon>
        <taxon>Chordata</taxon>
        <taxon>Craniata</taxon>
        <taxon>Vertebrata</taxon>
        <taxon>Euteleostomi</taxon>
        <taxon>Actinopterygii</taxon>
        <taxon>Neopterygii</taxon>
        <taxon>Teleostei</taxon>
        <taxon>Osteoglossocephala</taxon>
        <taxon>Osteoglossomorpha</taxon>
        <taxon>Osteoglossiformes</taxon>
        <taxon>Mormyridae</taxon>
        <taxon>Paramormyrops</taxon>
    </lineage>
</organism>
<feature type="transmembrane region" description="Helical" evidence="2">
    <location>
        <begin position="6"/>
        <end position="25"/>
    </location>
</feature>
<feature type="domain" description="MADF" evidence="3">
    <location>
        <begin position="6"/>
        <end position="93"/>
    </location>
</feature>
<name>A0A3B3RL34_9TELE</name>
<feature type="compositionally biased region" description="Basic and acidic residues" evidence="1">
    <location>
        <begin position="56"/>
        <end position="68"/>
    </location>
</feature>
<dbReference type="Pfam" id="PF10545">
    <property type="entry name" value="MADF_DNA_bdg"/>
    <property type="match status" value="1"/>
</dbReference>
<dbReference type="STRING" id="1676925.ENSPKIP00000018535"/>
<dbReference type="GeneTree" id="ENSGT01060000248849"/>
<evidence type="ECO:0000313" key="4">
    <source>
        <dbReference type="Ensembl" id="ENSPKIP00000018535.1"/>
    </source>
</evidence>
<feature type="compositionally biased region" description="Polar residues" evidence="1">
    <location>
        <begin position="153"/>
        <end position="178"/>
    </location>
</feature>
<dbReference type="PANTHER" id="PTHR12243:SF48">
    <property type="entry name" value="MADF DOMAIN-CONTAINING PROTEIN"/>
    <property type="match status" value="1"/>
</dbReference>
<accession>A0A3B3RL34</accession>
<feature type="region of interest" description="Disordered" evidence="1">
    <location>
        <begin position="56"/>
        <end position="75"/>
    </location>
</feature>
<feature type="compositionally biased region" description="Basic residues" evidence="1">
    <location>
        <begin position="179"/>
        <end position="191"/>
    </location>
</feature>
<keyword evidence="2" id="KW-0472">Membrane</keyword>
<proteinExistence type="predicted"/>
<dbReference type="GO" id="GO:0006357">
    <property type="term" value="P:regulation of transcription by RNA polymerase II"/>
    <property type="evidence" value="ECO:0007669"/>
    <property type="project" value="TreeGrafter"/>
</dbReference>
<feature type="region of interest" description="Disordered" evidence="1">
    <location>
        <begin position="117"/>
        <end position="140"/>
    </location>
</feature>
<dbReference type="GO" id="GO:0005667">
    <property type="term" value="C:transcription regulator complex"/>
    <property type="evidence" value="ECO:0007669"/>
    <property type="project" value="TreeGrafter"/>
</dbReference>
<evidence type="ECO:0000256" key="2">
    <source>
        <dbReference type="SAM" id="Phobius"/>
    </source>
</evidence>
<keyword evidence="5" id="KW-1185">Reference proteome</keyword>
<dbReference type="InterPro" id="IPR006578">
    <property type="entry name" value="MADF-dom"/>
</dbReference>
<dbReference type="InterPro" id="IPR039353">
    <property type="entry name" value="TF_Adf1"/>
</dbReference>
<sequence>CRMEEKLIIAVAGFPLIYDVSLFAYRDINKKKRCMDQGVRDSYECKKRWKSLRDTYRKERRKEAERKRSGAGASSVRPWRYSGVMGFLNPFLEDRIPASNMEGGVGEALIQEESEDAIAGHSQAAQTAQTTHTHSQQCEANQLCESPSQFSLLVQEGPSSPRQSSVHVQANVQGQTGHSNKRKRAHSSTEF</sequence>
<evidence type="ECO:0000256" key="1">
    <source>
        <dbReference type="SAM" id="MobiDB-lite"/>
    </source>
</evidence>
<dbReference type="AlphaFoldDB" id="A0A3B3RL34"/>
<dbReference type="Ensembl" id="ENSPKIT00000035363.1">
    <property type="protein sequence ID" value="ENSPKIP00000018535.1"/>
    <property type="gene ID" value="ENSPKIG00000004067.1"/>
</dbReference>
<evidence type="ECO:0000259" key="3">
    <source>
        <dbReference type="PROSITE" id="PS51029"/>
    </source>
</evidence>
<dbReference type="PANTHER" id="PTHR12243">
    <property type="entry name" value="MADF DOMAIN TRANSCRIPTION FACTOR"/>
    <property type="match status" value="1"/>
</dbReference>
<keyword evidence="2" id="KW-1133">Transmembrane helix</keyword>
<dbReference type="GO" id="GO:0005634">
    <property type="term" value="C:nucleus"/>
    <property type="evidence" value="ECO:0007669"/>
    <property type="project" value="TreeGrafter"/>
</dbReference>
<reference evidence="4" key="2">
    <citation type="submission" date="2025-09" db="UniProtKB">
        <authorList>
            <consortium name="Ensembl"/>
        </authorList>
    </citation>
    <scope>IDENTIFICATION</scope>
</reference>
<evidence type="ECO:0000313" key="5">
    <source>
        <dbReference type="Proteomes" id="UP000261540"/>
    </source>
</evidence>
<protein>
    <recommendedName>
        <fullName evidence="3">MADF domain-containing protein</fullName>
    </recommendedName>
</protein>
<keyword evidence="2" id="KW-0812">Transmembrane</keyword>
<dbReference type="PROSITE" id="PS51029">
    <property type="entry name" value="MADF"/>
    <property type="match status" value="1"/>
</dbReference>
<reference evidence="4" key="1">
    <citation type="submission" date="2025-08" db="UniProtKB">
        <authorList>
            <consortium name="Ensembl"/>
        </authorList>
    </citation>
    <scope>IDENTIFICATION</scope>
</reference>
<feature type="region of interest" description="Disordered" evidence="1">
    <location>
        <begin position="153"/>
        <end position="191"/>
    </location>
</feature>
<feature type="compositionally biased region" description="Low complexity" evidence="1">
    <location>
        <begin position="121"/>
        <end position="137"/>
    </location>
</feature>